<keyword evidence="4" id="KW-0862">Zinc</keyword>
<evidence type="ECO:0000256" key="2">
    <source>
        <dbReference type="ARBA" id="ARBA00022723"/>
    </source>
</evidence>
<dbReference type="GO" id="GO:0046872">
    <property type="term" value="F:metal ion binding"/>
    <property type="evidence" value="ECO:0007669"/>
    <property type="project" value="UniProtKB-KW"/>
</dbReference>
<dbReference type="GO" id="GO:0003723">
    <property type="term" value="F:RNA binding"/>
    <property type="evidence" value="ECO:0007669"/>
    <property type="project" value="UniProtKB-KW"/>
</dbReference>
<sequence>MQITPSADELLFVPLGGTGEIGMNSYLYGHDGQWLMVDLGVAFADERLPGIDLLLPDPAFIAEQREKLAGLVITHAHEDHLGAIPYLWNRLRCPVYATPFASAVLRRKFEEFGLLGEVELIELPVGGSFDIGPFGLEFITLTHSIPEANALLLRTKAGTVFHSGDWKLDPDPLVGAGYDRERLARLAEEDILALVGDSTNALVPGHSGSEADVRTSLMDLAGTLKNRIAVTCFATNVARLETVAQVAHAHGRRVVLAGRAMHNIVRAAKEVGYLEDFPPTVDERDAGYLPREEVMLLVTGSQGEPRSALARIARNDHPEIALEKDDAVIFSSRIIPGNEKAIHALQNQLLAAGIEVWTEEDHFVHVSGHPCRAELEQMYHWVRPRLAVPMHGERRHLMAHAKLAQSCQVPHVFVPSDGQCVRLTRDGAQVVGEVPTGRLAVDGGAIVPVDHGAVRERRKVSFQGAAVLTLVVDREGRLEGEPLLTVYGLFGDDEAGWRMAEAAIDAVEKSVGRLKHREKHNDDVVRETARLAVRRSLHRDTGRKPVTDVHLVRLD</sequence>
<evidence type="ECO:0000256" key="3">
    <source>
        <dbReference type="ARBA" id="ARBA00022801"/>
    </source>
</evidence>
<dbReference type="CDD" id="cd07714">
    <property type="entry name" value="RNaseJ_MBL-fold"/>
    <property type="match status" value="1"/>
</dbReference>
<evidence type="ECO:0000259" key="7">
    <source>
        <dbReference type="SMART" id="SM00849"/>
    </source>
</evidence>
<dbReference type="Pfam" id="PF00753">
    <property type="entry name" value="Lactamase_B"/>
    <property type="match status" value="1"/>
</dbReference>
<dbReference type="InterPro" id="IPR055132">
    <property type="entry name" value="RNase_J_b_CASP"/>
</dbReference>
<dbReference type="AlphaFoldDB" id="A0A369TDB4"/>
<evidence type="ECO:0000256" key="5">
    <source>
        <dbReference type="ARBA" id="ARBA00022839"/>
    </source>
</evidence>
<dbReference type="PANTHER" id="PTHR43694">
    <property type="entry name" value="RIBONUCLEASE J"/>
    <property type="match status" value="1"/>
</dbReference>
<dbReference type="InterPro" id="IPR042173">
    <property type="entry name" value="RNase_J_2"/>
</dbReference>
<dbReference type="InterPro" id="IPR001279">
    <property type="entry name" value="Metallo-B-lactamas"/>
</dbReference>
<proteinExistence type="predicted"/>
<keyword evidence="6" id="KW-0694">RNA-binding</keyword>
<dbReference type="Gene3D" id="3.40.50.10710">
    <property type="entry name" value="Metallo-hydrolase/oxidoreductase"/>
    <property type="match status" value="1"/>
</dbReference>
<evidence type="ECO:0000313" key="8">
    <source>
        <dbReference type="EMBL" id="RDD62147.1"/>
    </source>
</evidence>
<name>A0A369TDB4_9PROT</name>
<dbReference type="SUPFAM" id="SSF56281">
    <property type="entry name" value="Metallo-hydrolase/oxidoreductase"/>
    <property type="match status" value="1"/>
</dbReference>
<keyword evidence="5" id="KW-0269">Exonuclease</keyword>
<dbReference type="InterPro" id="IPR011108">
    <property type="entry name" value="RMMBL"/>
</dbReference>
<keyword evidence="9" id="KW-1185">Reference proteome</keyword>
<dbReference type="PANTHER" id="PTHR43694:SF1">
    <property type="entry name" value="RIBONUCLEASE J"/>
    <property type="match status" value="1"/>
</dbReference>
<dbReference type="SMART" id="SM00849">
    <property type="entry name" value="Lactamase_B"/>
    <property type="match status" value="1"/>
</dbReference>
<dbReference type="InterPro" id="IPR041636">
    <property type="entry name" value="RNase_J_C"/>
</dbReference>
<dbReference type="Gene3D" id="3.60.15.10">
    <property type="entry name" value="Ribonuclease Z/Hydroxyacylglutathione hydrolase-like"/>
    <property type="match status" value="1"/>
</dbReference>
<dbReference type="Gene3D" id="3.10.20.580">
    <property type="match status" value="1"/>
</dbReference>
<evidence type="ECO:0000313" key="9">
    <source>
        <dbReference type="Proteomes" id="UP000253941"/>
    </source>
</evidence>
<evidence type="ECO:0000256" key="4">
    <source>
        <dbReference type="ARBA" id="ARBA00022833"/>
    </source>
</evidence>
<dbReference type="Pfam" id="PF17770">
    <property type="entry name" value="RNase_J_C"/>
    <property type="match status" value="1"/>
</dbReference>
<protein>
    <submittedName>
        <fullName evidence="8">Ribonuclease J</fullName>
    </submittedName>
</protein>
<keyword evidence="1" id="KW-0540">Nuclease</keyword>
<dbReference type="Proteomes" id="UP000253941">
    <property type="component" value="Unassembled WGS sequence"/>
</dbReference>
<dbReference type="InterPro" id="IPR036866">
    <property type="entry name" value="RibonucZ/Hydroxyglut_hydro"/>
</dbReference>
<evidence type="ECO:0000256" key="1">
    <source>
        <dbReference type="ARBA" id="ARBA00022722"/>
    </source>
</evidence>
<dbReference type="GO" id="GO:0004527">
    <property type="term" value="F:exonuclease activity"/>
    <property type="evidence" value="ECO:0007669"/>
    <property type="project" value="UniProtKB-KW"/>
</dbReference>
<comment type="caution">
    <text evidence="8">The sequence shown here is derived from an EMBL/GenBank/DDBJ whole genome shotgun (WGS) entry which is preliminary data.</text>
</comment>
<keyword evidence="3" id="KW-0378">Hydrolase</keyword>
<dbReference type="Pfam" id="PF22505">
    <property type="entry name" value="RNase_J_b_CASP"/>
    <property type="match status" value="1"/>
</dbReference>
<evidence type="ECO:0000256" key="6">
    <source>
        <dbReference type="ARBA" id="ARBA00022884"/>
    </source>
</evidence>
<accession>A0A369TDB4</accession>
<feature type="domain" description="Metallo-beta-lactamase" evidence="7">
    <location>
        <begin position="22"/>
        <end position="206"/>
    </location>
</feature>
<reference evidence="8 9" key="1">
    <citation type="submission" date="2018-07" db="EMBL/GenBank/DDBJ databases">
        <title>Venubactetium sediminum gen. nov., sp. nov., isolated from a marine solar saltern.</title>
        <authorList>
            <person name="Wang S."/>
        </authorList>
    </citation>
    <scope>NUCLEOTIDE SEQUENCE [LARGE SCALE GENOMIC DNA]</scope>
    <source>
        <strain evidence="8 9">WD2A32</strain>
    </source>
</reference>
<dbReference type="Pfam" id="PF07521">
    <property type="entry name" value="RMMBL"/>
    <property type="match status" value="1"/>
</dbReference>
<dbReference type="EMBL" id="QPMH01000007">
    <property type="protein sequence ID" value="RDD62147.1"/>
    <property type="molecule type" value="Genomic_DNA"/>
</dbReference>
<gene>
    <name evidence="8" type="ORF">DRB17_09980</name>
</gene>
<dbReference type="RefSeq" id="WP_114582045.1">
    <property type="nucleotide sequence ID" value="NZ_QPMH01000007.1"/>
</dbReference>
<keyword evidence="2" id="KW-0479">Metal-binding</keyword>
<organism evidence="8 9">
    <name type="scientific">Ferruginivarius sediminum</name>
    <dbReference type="NCBI Taxonomy" id="2661937"/>
    <lineage>
        <taxon>Bacteria</taxon>
        <taxon>Pseudomonadati</taxon>
        <taxon>Pseudomonadota</taxon>
        <taxon>Alphaproteobacteria</taxon>
        <taxon>Rhodospirillales</taxon>
        <taxon>Rhodospirillaceae</taxon>
        <taxon>Ferruginivarius</taxon>
    </lineage>
</organism>